<sequence length="140" mass="16122">MRTLNKTDEAKRSVVANADNNTVVCIHTVKPDEKFQTRYELKWTLDFVDVDDAEMLELAGRTVLIKQQQVWRKMSAKDRINPEKVDNITYKVRDILDNTRAKQTPVQKASNAVKKMSAADRKELMAELKAIEKAEKDEQS</sequence>
<organism evidence="1">
    <name type="scientific">marine sediment metagenome</name>
    <dbReference type="NCBI Taxonomy" id="412755"/>
    <lineage>
        <taxon>unclassified sequences</taxon>
        <taxon>metagenomes</taxon>
        <taxon>ecological metagenomes</taxon>
    </lineage>
</organism>
<accession>A0A0F9IHB0</accession>
<proteinExistence type="predicted"/>
<name>A0A0F9IHB0_9ZZZZ</name>
<evidence type="ECO:0000313" key="1">
    <source>
        <dbReference type="EMBL" id="KKM26966.1"/>
    </source>
</evidence>
<comment type="caution">
    <text evidence="1">The sequence shown here is derived from an EMBL/GenBank/DDBJ whole genome shotgun (WGS) entry which is preliminary data.</text>
</comment>
<protein>
    <submittedName>
        <fullName evidence="1">Uncharacterized protein</fullName>
    </submittedName>
</protein>
<gene>
    <name evidence="1" type="ORF">LCGC14_1579520</name>
</gene>
<reference evidence="1" key="1">
    <citation type="journal article" date="2015" name="Nature">
        <title>Complex archaea that bridge the gap between prokaryotes and eukaryotes.</title>
        <authorList>
            <person name="Spang A."/>
            <person name="Saw J.H."/>
            <person name="Jorgensen S.L."/>
            <person name="Zaremba-Niedzwiedzka K."/>
            <person name="Martijn J."/>
            <person name="Lind A.E."/>
            <person name="van Eijk R."/>
            <person name="Schleper C."/>
            <person name="Guy L."/>
            <person name="Ettema T.J."/>
        </authorList>
    </citation>
    <scope>NUCLEOTIDE SEQUENCE</scope>
</reference>
<dbReference type="AlphaFoldDB" id="A0A0F9IHB0"/>
<dbReference type="EMBL" id="LAZR01012411">
    <property type="protein sequence ID" value="KKM26966.1"/>
    <property type="molecule type" value="Genomic_DNA"/>
</dbReference>